<gene>
    <name evidence="1" type="ORF">K7X08_021518</name>
</gene>
<accession>A0A9Q1M7S8</accession>
<dbReference type="AlphaFoldDB" id="A0A9Q1M7S8"/>
<name>A0A9Q1M7S8_9SOLA</name>
<dbReference type="Proteomes" id="UP001152561">
    <property type="component" value="Unassembled WGS sequence"/>
</dbReference>
<organism evidence="1 2">
    <name type="scientific">Anisodus acutangulus</name>
    <dbReference type="NCBI Taxonomy" id="402998"/>
    <lineage>
        <taxon>Eukaryota</taxon>
        <taxon>Viridiplantae</taxon>
        <taxon>Streptophyta</taxon>
        <taxon>Embryophyta</taxon>
        <taxon>Tracheophyta</taxon>
        <taxon>Spermatophyta</taxon>
        <taxon>Magnoliopsida</taxon>
        <taxon>eudicotyledons</taxon>
        <taxon>Gunneridae</taxon>
        <taxon>Pentapetalae</taxon>
        <taxon>asterids</taxon>
        <taxon>lamiids</taxon>
        <taxon>Solanales</taxon>
        <taxon>Solanaceae</taxon>
        <taxon>Solanoideae</taxon>
        <taxon>Hyoscyameae</taxon>
        <taxon>Anisodus</taxon>
    </lineage>
</organism>
<dbReference type="OrthoDB" id="1325556at2759"/>
<protein>
    <submittedName>
        <fullName evidence="1">Uncharacterized protein</fullName>
    </submittedName>
</protein>
<evidence type="ECO:0000313" key="1">
    <source>
        <dbReference type="EMBL" id="KAJ8551503.1"/>
    </source>
</evidence>
<sequence length="74" mass="8577">MAQRWKTVHELVKTMWKMITPANGIQWELPPLIFGSFLPLRYQAIEEAGEDCSSDGDVYLETVKADETHVVRWL</sequence>
<keyword evidence="2" id="KW-1185">Reference proteome</keyword>
<reference evidence="2" key="1">
    <citation type="journal article" date="2023" name="Proc. Natl. Acad. Sci. U.S.A.">
        <title>Genomic and structural basis for evolution of tropane alkaloid biosynthesis.</title>
        <authorList>
            <person name="Wanga Y.-J."/>
            <person name="Taina T."/>
            <person name="Yua J.-Y."/>
            <person name="Lia J."/>
            <person name="Xua B."/>
            <person name="Chenc J."/>
            <person name="D'Auriad J.C."/>
            <person name="Huanga J.-P."/>
            <person name="Huanga S.-X."/>
        </authorList>
    </citation>
    <scope>NUCLEOTIDE SEQUENCE [LARGE SCALE GENOMIC DNA]</scope>
    <source>
        <strain evidence="2">cv. KIB-2019</strain>
    </source>
</reference>
<comment type="caution">
    <text evidence="1">The sequence shown here is derived from an EMBL/GenBank/DDBJ whole genome shotgun (WGS) entry which is preliminary data.</text>
</comment>
<proteinExistence type="predicted"/>
<dbReference type="EMBL" id="JAJAGQ010000010">
    <property type="protein sequence ID" value="KAJ8551503.1"/>
    <property type="molecule type" value="Genomic_DNA"/>
</dbReference>
<evidence type="ECO:0000313" key="2">
    <source>
        <dbReference type="Proteomes" id="UP001152561"/>
    </source>
</evidence>